<keyword evidence="1" id="KW-0472">Membrane</keyword>
<gene>
    <name evidence="2" type="ORF">PN838_02555</name>
</gene>
<dbReference type="EMBL" id="JAQOMS010000002">
    <property type="protein sequence ID" value="MDC2887917.1"/>
    <property type="molecule type" value="Genomic_DNA"/>
</dbReference>
<feature type="transmembrane region" description="Helical" evidence="1">
    <location>
        <begin position="13"/>
        <end position="31"/>
    </location>
</feature>
<dbReference type="Proteomes" id="UP001528411">
    <property type="component" value="Unassembled WGS sequence"/>
</dbReference>
<keyword evidence="3" id="KW-1185">Reference proteome</keyword>
<accession>A0ABT5FBC3</accession>
<protein>
    <submittedName>
        <fullName evidence="2">Uncharacterized protein</fullName>
    </submittedName>
</protein>
<comment type="caution">
    <text evidence="2">The sequence shown here is derived from an EMBL/GenBank/DDBJ whole genome shotgun (WGS) entry which is preliminary data.</text>
</comment>
<feature type="transmembrane region" description="Helical" evidence="1">
    <location>
        <begin position="43"/>
        <end position="64"/>
    </location>
</feature>
<keyword evidence="1" id="KW-0812">Transmembrane</keyword>
<evidence type="ECO:0000256" key="1">
    <source>
        <dbReference type="SAM" id="Phobius"/>
    </source>
</evidence>
<organism evidence="2 3">
    <name type="scientific">Psychrosphaera algicola</name>
    <dbReference type="NCBI Taxonomy" id="3023714"/>
    <lineage>
        <taxon>Bacteria</taxon>
        <taxon>Pseudomonadati</taxon>
        <taxon>Pseudomonadota</taxon>
        <taxon>Gammaproteobacteria</taxon>
        <taxon>Alteromonadales</taxon>
        <taxon>Pseudoalteromonadaceae</taxon>
        <taxon>Psychrosphaera</taxon>
    </lineage>
</organism>
<name>A0ABT5FBC3_9GAMM</name>
<proteinExistence type="predicted"/>
<dbReference type="RefSeq" id="WP_272179676.1">
    <property type="nucleotide sequence ID" value="NZ_JAQOMS010000002.1"/>
</dbReference>
<evidence type="ECO:0000313" key="3">
    <source>
        <dbReference type="Proteomes" id="UP001528411"/>
    </source>
</evidence>
<sequence>MEIFEAIGITNELIQYFITGLLFFMGAMVMYKMVLWGKKMPRGAFLFLALFPLITIFPIPPPIFKTC</sequence>
<reference evidence="2 3" key="1">
    <citation type="submission" date="2023-01" db="EMBL/GenBank/DDBJ databases">
        <title>Psychrosphaera sp. nov., isolated from marine algae.</title>
        <authorList>
            <person name="Bayburt H."/>
            <person name="Choi B.J."/>
            <person name="Kim J.M."/>
            <person name="Choi D.G."/>
            <person name="Jeon C.O."/>
        </authorList>
    </citation>
    <scope>NUCLEOTIDE SEQUENCE [LARGE SCALE GENOMIC DNA]</scope>
    <source>
        <strain evidence="2 3">G1-22</strain>
    </source>
</reference>
<evidence type="ECO:0000313" key="2">
    <source>
        <dbReference type="EMBL" id="MDC2887917.1"/>
    </source>
</evidence>
<keyword evidence="1" id="KW-1133">Transmembrane helix</keyword>